<evidence type="ECO:0000256" key="5">
    <source>
        <dbReference type="ARBA" id="ARBA00022801"/>
    </source>
</evidence>
<evidence type="ECO:0000259" key="14">
    <source>
        <dbReference type="PROSITE" id="PS51193"/>
    </source>
</evidence>
<evidence type="ECO:0000313" key="16">
    <source>
        <dbReference type="Proteomes" id="UP000019249"/>
    </source>
</evidence>
<dbReference type="InterPro" id="IPR006554">
    <property type="entry name" value="Helicase-like_DEXD_c2"/>
</dbReference>
<dbReference type="Gene3D" id="1.10.30.20">
    <property type="entry name" value="Bacterial XPD DNA helicase, FeS cluster domain"/>
    <property type="match status" value="1"/>
</dbReference>
<comment type="similarity">
    <text evidence="13">Belongs to the helicase family. DinG subfamily.</text>
</comment>
<dbReference type="SMART" id="SM00491">
    <property type="entry name" value="HELICc2"/>
    <property type="match status" value="1"/>
</dbReference>
<organism evidence="15 16">
    <name type="scientific">Listeria floridensis FSL S10-1187</name>
    <dbReference type="NCBI Taxonomy" id="1265817"/>
    <lineage>
        <taxon>Bacteria</taxon>
        <taxon>Bacillati</taxon>
        <taxon>Bacillota</taxon>
        <taxon>Bacilli</taxon>
        <taxon>Bacillales</taxon>
        <taxon>Listeriaceae</taxon>
        <taxon>Listeria</taxon>
    </lineage>
</organism>
<keyword evidence="1" id="KW-0004">4Fe-4S</keyword>
<keyword evidence="12" id="KW-0413">Isomerase</keyword>
<evidence type="ECO:0000313" key="15">
    <source>
        <dbReference type="EMBL" id="EUJ28842.1"/>
    </source>
</evidence>
<dbReference type="InterPro" id="IPR027417">
    <property type="entry name" value="P-loop_NTPase"/>
</dbReference>
<name>A0ABN0RDF0_9LIST</name>
<comment type="caution">
    <text evidence="15">The sequence shown here is derived from an EMBL/GenBank/DDBJ whole genome shotgun (WGS) entry which is preliminary data.</text>
</comment>
<evidence type="ECO:0000256" key="1">
    <source>
        <dbReference type="ARBA" id="ARBA00022485"/>
    </source>
</evidence>
<keyword evidence="9" id="KW-0411">Iron-sulfur</keyword>
<evidence type="ECO:0000256" key="10">
    <source>
        <dbReference type="ARBA" id="ARBA00023125"/>
    </source>
</evidence>
<reference evidence="15 16" key="1">
    <citation type="journal article" date="2014" name="Int. J. Syst. Evol. Microbiol.">
        <title>Listeria floridensis sp. nov., Listeria aquatica sp. nov., Listeria cornellensis sp. nov., Listeria riparia sp. nov. and Listeria grandensis sp. nov., from agricultural and natural environments.</title>
        <authorList>
            <person name="den Bakker H.C."/>
            <person name="Warchocki S."/>
            <person name="Wright E.M."/>
            <person name="Allred A.F."/>
            <person name="Ahlstrom C."/>
            <person name="Manuel C.S."/>
            <person name="Stasiewicz M.J."/>
            <person name="Burrell A."/>
            <person name="Roof S."/>
            <person name="Strawn L."/>
            <person name="Fortes E.D."/>
            <person name="Nightingale K.K."/>
            <person name="Kephart D."/>
            <person name="Wiedmann M."/>
        </authorList>
    </citation>
    <scope>NUCLEOTIDE SEQUENCE [LARGE SCALE GENOMIC DNA]</scope>
    <source>
        <strain evidence="15 16">FSL S10-1187</strain>
    </source>
</reference>
<evidence type="ECO:0000256" key="9">
    <source>
        <dbReference type="ARBA" id="ARBA00023014"/>
    </source>
</evidence>
<evidence type="ECO:0000256" key="6">
    <source>
        <dbReference type="ARBA" id="ARBA00022806"/>
    </source>
</evidence>
<dbReference type="Pfam" id="PF06733">
    <property type="entry name" value="DEAD_2"/>
    <property type="match status" value="1"/>
</dbReference>
<dbReference type="EMBL" id="AODF01000027">
    <property type="protein sequence ID" value="EUJ28842.1"/>
    <property type="molecule type" value="Genomic_DNA"/>
</dbReference>
<keyword evidence="2" id="KW-0479">Metal-binding</keyword>
<dbReference type="InterPro" id="IPR010614">
    <property type="entry name" value="RAD3-like_helicase_DEAD"/>
</dbReference>
<dbReference type="GO" id="GO:0004386">
    <property type="term" value="F:helicase activity"/>
    <property type="evidence" value="ECO:0007669"/>
    <property type="project" value="UniProtKB-KW"/>
</dbReference>
<keyword evidence="10" id="KW-0238">DNA-binding</keyword>
<keyword evidence="6 15" id="KW-0347">Helicase</keyword>
<dbReference type="Pfam" id="PF13307">
    <property type="entry name" value="Helicase_C_2"/>
    <property type="match status" value="1"/>
</dbReference>
<evidence type="ECO:0000256" key="2">
    <source>
        <dbReference type="ARBA" id="ARBA00022723"/>
    </source>
</evidence>
<dbReference type="Gene3D" id="3.40.50.300">
    <property type="entry name" value="P-loop containing nucleotide triphosphate hydrolases"/>
    <property type="match status" value="2"/>
</dbReference>
<keyword evidence="7" id="KW-0067">ATP-binding</keyword>
<protein>
    <submittedName>
        <fullName evidence="15">DNA repair helicase family protein</fullName>
    </submittedName>
</protein>
<keyword evidence="8" id="KW-0408">Iron</keyword>
<dbReference type="SUPFAM" id="SSF52540">
    <property type="entry name" value="P-loop containing nucleoside triphosphate hydrolases"/>
    <property type="match status" value="2"/>
</dbReference>
<accession>A0ABN0RDF0</accession>
<evidence type="ECO:0000256" key="8">
    <source>
        <dbReference type="ARBA" id="ARBA00023004"/>
    </source>
</evidence>
<evidence type="ECO:0000256" key="3">
    <source>
        <dbReference type="ARBA" id="ARBA00022741"/>
    </source>
</evidence>
<evidence type="ECO:0000256" key="11">
    <source>
        <dbReference type="ARBA" id="ARBA00023204"/>
    </source>
</evidence>
<gene>
    <name evidence="15" type="ORF">MFLO_11879</name>
</gene>
<dbReference type="InterPro" id="IPR014013">
    <property type="entry name" value="Helic_SF1/SF2_ATP-bd_DinG/Rad3"/>
</dbReference>
<dbReference type="PROSITE" id="PS51193">
    <property type="entry name" value="HELICASE_ATP_BIND_2"/>
    <property type="match status" value="1"/>
</dbReference>
<evidence type="ECO:0000256" key="13">
    <source>
        <dbReference type="ARBA" id="ARBA00038058"/>
    </source>
</evidence>
<keyword evidence="3" id="KW-0547">Nucleotide-binding</keyword>
<dbReference type="PANTHER" id="PTHR11472:SF34">
    <property type="entry name" value="REGULATOR OF TELOMERE ELONGATION HELICASE 1"/>
    <property type="match status" value="1"/>
</dbReference>
<keyword evidence="11" id="KW-0234">DNA repair</keyword>
<keyword evidence="16" id="KW-1185">Reference proteome</keyword>
<dbReference type="Gene3D" id="1.10.275.40">
    <property type="match status" value="1"/>
</dbReference>
<evidence type="ECO:0000256" key="7">
    <source>
        <dbReference type="ARBA" id="ARBA00022840"/>
    </source>
</evidence>
<dbReference type="InterPro" id="IPR045028">
    <property type="entry name" value="DinG/Rad3-like"/>
</dbReference>
<dbReference type="Gene3D" id="3.90.320.10">
    <property type="match status" value="1"/>
</dbReference>
<dbReference type="Proteomes" id="UP000019249">
    <property type="component" value="Unassembled WGS sequence"/>
</dbReference>
<evidence type="ECO:0000256" key="12">
    <source>
        <dbReference type="ARBA" id="ARBA00023235"/>
    </source>
</evidence>
<dbReference type="RefSeq" id="WP_036097908.1">
    <property type="nucleotide sequence ID" value="NZ_AODF01000027.1"/>
</dbReference>
<dbReference type="InterPro" id="IPR006555">
    <property type="entry name" value="ATP-dep_Helicase_C"/>
</dbReference>
<dbReference type="PANTHER" id="PTHR11472">
    <property type="entry name" value="DNA REPAIR DEAD HELICASE RAD3/XP-D SUBFAMILY MEMBER"/>
    <property type="match status" value="1"/>
</dbReference>
<keyword evidence="5" id="KW-0378">Hydrolase</keyword>
<feature type="domain" description="Helicase ATP-binding" evidence="14">
    <location>
        <begin position="177"/>
        <end position="439"/>
    </location>
</feature>
<keyword evidence="4" id="KW-0227">DNA damage</keyword>
<dbReference type="SMART" id="SM00488">
    <property type="entry name" value="DEXDc2"/>
    <property type="match status" value="1"/>
</dbReference>
<dbReference type="InterPro" id="IPR011604">
    <property type="entry name" value="PDDEXK-like_dom_sf"/>
</dbReference>
<proteinExistence type="inferred from homology"/>
<dbReference type="InterPro" id="IPR042493">
    <property type="entry name" value="XPD_DNA_FeS"/>
</dbReference>
<evidence type="ECO:0000256" key="4">
    <source>
        <dbReference type="ARBA" id="ARBA00022763"/>
    </source>
</evidence>
<sequence>MGEVRISVRKLVEFVLKSGSIDSRMGDSDAAFIGAKIHRKLQKEADEGYESEVALAFEQELDGIRFCVHGRADGIIDGEVIDEIKTTKTALGELPEGGYEVHWAQAILYGYFYASEHGLSEMTIQLTYYHLAEEVITRLQRQLSLEEMQRYFLELLGEFAQFAVFMHAFKKERNETIKQLSFPYPEYRKGQRELSIAVYRTIAAEEKLFSEAPTGIGKTMSTLFPAIKAIGEGKTDKLFYLTAKTATRQVAEDAARELRKQQMRLKSVTLTAKDKICFLTERSCNPDDCSFANGYFDRVNLALFDLLKHEDCLSRDVIEEYARRHTVCPFELSLDAALFCDLIICDYNYLFDPTVYLRRFFVEASERYTFLIDEAHNLVDRAKSMYTATLSKQQVLAVKRQISKQETALHQALNNLNRAMITFRKACEAADGELVQTESVSEFNTLVEKFTEAASDWLPKNLSHSAHPDLLELFFAARLYCKIAEFYDEHYVTLIQTGKDTTVTELCLDPSKLVQNRLDFGAASILFSATFSPLRYYAALLGGEEDTSKLKFPSPFPDEHLAVLPLAYIGTSYKKRESSYDEIADALFQMIQAHRGNYLFFFPSYAYMTAVHTRFLALYPDVRVQIQEPDMAEEARDAFLNSFQTDTELAGFAILGGVFSEGVDLKGTRLIGTAIISVGLPQPSRKLALEKDYFDQDGGKGFYYAYQIPGMNKVLQAAGRVIRSATDQGVVLLIDERFNEPRYIREFPEHWSNRRVIYSAAELETALAHFWEFT</sequence>